<accession>A0A2G9TMW1</accession>
<evidence type="ECO:0000256" key="1">
    <source>
        <dbReference type="SAM" id="MobiDB-lite"/>
    </source>
</evidence>
<dbReference type="Proteomes" id="UP000230423">
    <property type="component" value="Unassembled WGS sequence"/>
</dbReference>
<feature type="compositionally biased region" description="Polar residues" evidence="1">
    <location>
        <begin position="41"/>
        <end position="52"/>
    </location>
</feature>
<dbReference type="EMBL" id="KZ370466">
    <property type="protein sequence ID" value="PIO59329.1"/>
    <property type="molecule type" value="Genomic_DNA"/>
</dbReference>
<evidence type="ECO:0000313" key="3">
    <source>
        <dbReference type="Proteomes" id="UP000230423"/>
    </source>
</evidence>
<evidence type="ECO:0000313" key="2">
    <source>
        <dbReference type="EMBL" id="PIO59329.1"/>
    </source>
</evidence>
<reference evidence="2 3" key="1">
    <citation type="submission" date="2015-09" db="EMBL/GenBank/DDBJ databases">
        <title>Draft genome of the parasitic nematode Teladorsagia circumcincta isolate WARC Sus (inbred).</title>
        <authorList>
            <person name="Mitreva M."/>
        </authorList>
    </citation>
    <scope>NUCLEOTIDE SEQUENCE [LARGE SCALE GENOMIC DNA]</scope>
    <source>
        <strain evidence="2 3">S</strain>
    </source>
</reference>
<gene>
    <name evidence="2" type="ORF">TELCIR_19211</name>
</gene>
<feature type="region of interest" description="Disordered" evidence="1">
    <location>
        <begin position="18"/>
        <end position="52"/>
    </location>
</feature>
<feature type="compositionally biased region" description="Polar residues" evidence="1">
    <location>
        <begin position="18"/>
        <end position="27"/>
    </location>
</feature>
<organism evidence="2 3">
    <name type="scientific">Teladorsagia circumcincta</name>
    <name type="common">Brown stomach worm</name>
    <name type="synonym">Ostertagia circumcincta</name>
    <dbReference type="NCBI Taxonomy" id="45464"/>
    <lineage>
        <taxon>Eukaryota</taxon>
        <taxon>Metazoa</taxon>
        <taxon>Ecdysozoa</taxon>
        <taxon>Nematoda</taxon>
        <taxon>Chromadorea</taxon>
        <taxon>Rhabditida</taxon>
        <taxon>Rhabditina</taxon>
        <taxon>Rhabditomorpha</taxon>
        <taxon>Strongyloidea</taxon>
        <taxon>Trichostrongylidae</taxon>
        <taxon>Teladorsagia</taxon>
    </lineage>
</organism>
<protein>
    <submittedName>
        <fullName evidence="2">Uncharacterized protein</fullName>
    </submittedName>
</protein>
<name>A0A2G9TMW1_TELCI</name>
<proteinExistence type="predicted"/>
<sequence length="52" mass="5840">MQITMAVKGRLQRICCVRQNSSGSSDSSVEKPKKTPMAERQITSYSTFETNQ</sequence>
<dbReference type="AlphaFoldDB" id="A0A2G9TMW1"/>
<feature type="compositionally biased region" description="Basic and acidic residues" evidence="1">
    <location>
        <begin position="28"/>
        <end position="37"/>
    </location>
</feature>
<keyword evidence="3" id="KW-1185">Reference proteome</keyword>